<gene>
    <name evidence="1" type="ORF">EDWATA_01919</name>
</gene>
<dbReference type="EMBL" id="ADGK01000129">
    <property type="protein sequence ID" value="EFE23071.1"/>
    <property type="molecule type" value="Genomic_DNA"/>
</dbReference>
<dbReference type="Proteomes" id="UP000003692">
    <property type="component" value="Unassembled WGS sequence"/>
</dbReference>
<protein>
    <submittedName>
        <fullName evidence="1">Uncharacterized protein</fullName>
    </submittedName>
</protein>
<proteinExistence type="predicted"/>
<reference evidence="1 2" key="1">
    <citation type="submission" date="2010-02" db="EMBL/GenBank/DDBJ databases">
        <authorList>
            <person name="Weinstock G."/>
            <person name="Sodergren E."/>
            <person name="Clifton S."/>
            <person name="Fulton L."/>
            <person name="Fulton B."/>
            <person name="Courtney L."/>
            <person name="Fronick C."/>
            <person name="Harrison M."/>
            <person name="Strong C."/>
            <person name="Farmer C."/>
            <person name="Delahaunty K."/>
            <person name="Markovic C."/>
            <person name="Hall O."/>
            <person name="Minx P."/>
            <person name="Tomlinson C."/>
            <person name="Mitreva M."/>
            <person name="Nelson J."/>
            <person name="Hou S."/>
            <person name="Wollam A."/>
            <person name="Pepin K.H."/>
            <person name="Johnson M."/>
            <person name="Bhonagiri V."/>
            <person name="Zhang X."/>
            <person name="Suruliraj S."/>
            <person name="Warren W."/>
            <person name="Chinwalla A."/>
            <person name="Mardis E.R."/>
            <person name="Wilson R.K."/>
        </authorList>
    </citation>
    <scope>NUCLEOTIDE SEQUENCE [LARGE SCALE GENOMIC DNA]</scope>
    <source>
        <strain evidence="1 2">ATCC 23685</strain>
    </source>
</reference>
<dbReference type="HOGENOM" id="CLU_3061081_0_0_6"/>
<comment type="caution">
    <text evidence="1">The sequence shown here is derived from an EMBL/GenBank/DDBJ whole genome shotgun (WGS) entry which is preliminary data.</text>
</comment>
<organism evidence="1 2">
    <name type="scientific">Edwardsiella tarda ATCC 23685</name>
    <dbReference type="NCBI Taxonomy" id="500638"/>
    <lineage>
        <taxon>Bacteria</taxon>
        <taxon>Pseudomonadati</taxon>
        <taxon>Pseudomonadota</taxon>
        <taxon>Gammaproteobacteria</taxon>
        <taxon>Enterobacterales</taxon>
        <taxon>Hafniaceae</taxon>
        <taxon>Edwardsiella</taxon>
    </lineage>
</organism>
<evidence type="ECO:0000313" key="1">
    <source>
        <dbReference type="EMBL" id="EFE23071.1"/>
    </source>
</evidence>
<name>D4F591_EDWTA</name>
<dbReference type="AlphaFoldDB" id="D4F591"/>
<evidence type="ECO:0000313" key="2">
    <source>
        <dbReference type="Proteomes" id="UP000003692"/>
    </source>
</evidence>
<accession>D4F591</accession>
<sequence>MNRPLLLAVFDYFNGCNTNQYTLITFNEHLGDHSWLIICCCVFICWWLQKIAC</sequence>